<evidence type="ECO:0000259" key="13">
    <source>
        <dbReference type="Pfam" id="PF02163"/>
    </source>
</evidence>
<evidence type="ECO:0000256" key="2">
    <source>
        <dbReference type="ARBA" id="ARBA00004141"/>
    </source>
</evidence>
<dbReference type="Pfam" id="PF02163">
    <property type="entry name" value="Peptidase_M50"/>
    <property type="match status" value="1"/>
</dbReference>
<dbReference type="GO" id="GO:0006508">
    <property type="term" value="P:proteolysis"/>
    <property type="evidence" value="ECO:0007669"/>
    <property type="project" value="UniProtKB-KW"/>
</dbReference>
<sequence>MLLKVKINPFFWLIVIGAIATGQFIEIITLFGIVIIHELGHIFTAKSYGWKIIEIQLLPFGGMAKVEQPNDSRLEEFVVAIAGPLQNLMMILVTMGLERLQMWSNEWATFFMEANLWIGLFNLLPISPLDGEKLMKVFFYLIFPFRKALTISLFISFVLAILLLFYSTGYWNHWKLNMNGIVLSIFFLYQNWIEVKQVPFYFWQFLLRKAQASPKRNTSAVPLIVKEDTPVLHSLYLLKKERYHLFYVLSNQGQILRILPEEKLLSIVFQKKDLYQPIGKITD</sequence>
<evidence type="ECO:0000256" key="7">
    <source>
        <dbReference type="ARBA" id="ARBA00022801"/>
    </source>
</evidence>
<keyword evidence="4" id="KW-0645">Protease</keyword>
<feature type="transmembrane region" description="Helical" evidence="12">
    <location>
        <begin position="107"/>
        <end position="127"/>
    </location>
</feature>
<dbReference type="InterPro" id="IPR008915">
    <property type="entry name" value="Peptidase_M50"/>
</dbReference>
<keyword evidence="15" id="KW-1185">Reference proteome</keyword>
<keyword evidence="5 12" id="KW-0812">Transmembrane</keyword>
<comment type="subcellular location">
    <subcellularLocation>
        <location evidence="2">Membrane</location>
        <topology evidence="2">Multi-pass membrane protein</topology>
    </subcellularLocation>
</comment>
<accession>A0A4R3K889</accession>
<comment type="cofactor">
    <cofactor evidence="1">
        <name>Zn(2+)</name>
        <dbReference type="ChEBI" id="CHEBI:29105"/>
    </cofactor>
</comment>
<keyword evidence="9 12" id="KW-1133">Transmembrane helix</keyword>
<evidence type="ECO:0000256" key="1">
    <source>
        <dbReference type="ARBA" id="ARBA00001947"/>
    </source>
</evidence>
<feature type="domain" description="Peptidase M50" evidence="13">
    <location>
        <begin position="27"/>
        <end position="95"/>
    </location>
</feature>
<comment type="caution">
    <text evidence="14">The sequence shown here is derived from an EMBL/GenBank/DDBJ whole genome shotgun (WGS) entry which is preliminary data.</text>
</comment>
<evidence type="ECO:0000313" key="14">
    <source>
        <dbReference type="EMBL" id="TCS79068.1"/>
    </source>
</evidence>
<dbReference type="GO" id="GO:0008237">
    <property type="term" value="F:metallopeptidase activity"/>
    <property type="evidence" value="ECO:0007669"/>
    <property type="project" value="UniProtKB-KW"/>
</dbReference>
<evidence type="ECO:0000256" key="11">
    <source>
        <dbReference type="ARBA" id="ARBA00023136"/>
    </source>
</evidence>
<dbReference type="PANTHER" id="PTHR39188:SF3">
    <property type="entry name" value="STAGE IV SPORULATION PROTEIN FB"/>
    <property type="match status" value="1"/>
</dbReference>
<keyword evidence="11 12" id="KW-0472">Membrane</keyword>
<organism evidence="14 15">
    <name type="scientific">Tepidibacillus fermentans</name>
    <dbReference type="NCBI Taxonomy" id="1281767"/>
    <lineage>
        <taxon>Bacteria</taxon>
        <taxon>Bacillati</taxon>
        <taxon>Bacillota</taxon>
        <taxon>Bacilli</taxon>
        <taxon>Bacillales</taxon>
        <taxon>Bacillaceae</taxon>
        <taxon>Tepidibacillus</taxon>
    </lineage>
</organism>
<evidence type="ECO:0000256" key="12">
    <source>
        <dbReference type="SAM" id="Phobius"/>
    </source>
</evidence>
<name>A0A4R3K889_9BACI</name>
<dbReference type="PANTHER" id="PTHR39188">
    <property type="entry name" value="MEMBRANE-ASSOCIATED ZINC METALLOPROTEASE M50B"/>
    <property type="match status" value="1"/>
</dbReference>
<comment type="similarity">
    <text evidence="3">Belongs to the peptidase M50B family.</text>
</comment>
<dbReference type="Proteomes" id="UP000295788">
    <property type="component" value="Unassembled WGS sequence"/>
</dbReference>
<feature type="transmembrane region" description="Helical" evidence="12">
    <location>
        <begin position="77"/>
        <end position="95"/>
    </location>
</feature>
<evidence type="ECO:0000256" key="9">
    <source>
        <dbReference type="ARBA" id="ARBA00022989"/>
    </source>
</evidence>
<keyword evidence="7" id="KW-0378">Hydrolase</keyword>
<evidence type="ECO:0000256" key="5">
    <source>
        <dbReference type="ARBA" id="ARBA00022692"/>
    </source>
</evidence>
<evidence type="ECO:0000256" key="10">
    <source>
        <dbReference type="ARBA" id="ARBA00023049"/>
    </source>
</evidence>
<evidence type="ECO:0000313" key="15">
    <source>
        <dbReference type="Proteomes" id="UP000295788"/>
    </source>
</evidence>
<dbReference type="OrthoDB" id="166377at2"/>
<keyword evidence="6" id="KW-0479">Metal-binding</keyword>
<dbReference type="AlphaFoldDB" id="A0A4R3K889"/>
<evidence type="ECO:0000256" key="6">
    <source>
        <dbReference type="ARBA" id="ARBA00022723"/>
    </source>
</evidence>
<evidence type="ECO:0000256" key="8">
    <source>
        <dbReference type="ARBA" id="ARBA00022833"/>
    </source>
</evidence>
<feature type="transmembrane region" description="Helical" evidence="12">
    <location>
        <begin position="148"/>
        <end position="168"/>
    </location>
</feature>
<protein>
    <submittedName>
        <fullName evidence="14">Stage IV sporulation protein FB</fullName>
    </submittedName>
</protein>
<gene>
    <name evidence="14" type="ORF">EDD72_12329</name>
</gene>
<feature type="transmembrane region" description="Helical" evidence="12">
    <location>
        <begin position="12"/>
        <end position="36"/>
    </location>
</feature>
<dbReference type="GO" id="GO:0046872">
    <property type="term" value="F:metal ion binding"/>
    <property type="evidence" value="ECO:0007669"/>
    <property type="project" value="UniProtKB-KW"/>
</dbReference>
<keyword evidence="10" id="KW-0482">Metalloprotease</keyword>
<evidence type="ECO:0000256" key="4">
    <source>
        <dbReference type="ARBA" id="ARBA00022670"/>
    </source>
</evidence>
<dbReference type="EMBL" id="SMAB01000023">
    <property type="protein sequence ID" value="TCS79068.1"/>
    <property type="molecule type" value="Genomic_DNA"/>
</dbReference>
<evidence type="ECO:0000256" key="3">
    <source>
        <dbReference type="ARBA" id="ARBA00007931"/>
    </source>
</evidence>
<dbReference type="CDD" id="cd06161">
    <property type="entry name" value="S2P-M50_SpoIVFB"/>
    <property type="match status" value="1"/>
</dbReference>
<reference evidence="14 15" key="1">
    <citation type="submission" date="2019-03" db="EMBL/GenBank/DDBJ databases">
        <title>Genomic Encyclopedia of Type Strains, Phase IV (KMG-IV): sequencing the most valuable type-strain genomes for metagenomic binning, comparative biology and taxonomic classification.</title>
        <authorList>
            <person name="Goeker M."/>
        </authorList>
    </citation>
    <scope>NUCLEOTIDE SEQUENCE [LARGE SCALE GENOMIC DNA]</scope>
    <source>
        <strain evidence="14 15">DSM 23802</strain>
    </source>
</reference>
<dbReference type="GO" id="GO:0016020">
    <property type="term" value="C:membrane"/>
    <property type="evidence" value="ECO:0007669"/>
    <property type="project" value="UniProtKB-SubCell"/>
</dbReference>
<keyword evidence="8" id="KW-0862">Zinc</keyword>
<proteinExistence type="inferred from homology"/>